<dbReference type="InterPro" id="IPR000835">
    <property type="entry name" value="HTH_MarR-typ"/>
</dbReference>
<keyword evidence="3" id="KW-1185">Reference proteome</keyword>
<dbReference type="GO" id="GO:0006950">
    <property type="term" value="P:response to stress"/>
    <property type="evidence" value="ECO:0007669"/>
    <property type="project" value="TreeGrafter"/>
</dbReference>
<feature type="domain" description="HTH marR-type" evidence="1">
    <location>
        <begin position="15"/>
        <end position="155"/>
    </location>
</feature>
<evidence type="ECO:0000313" key="3">
    <source>
        <dbReference type="Proteomes" id="UP001432128"/>
    </source>
</evidence>
<dbReference type="Pfam" id="PF01047">
    <property type="entry name" value="MarR"/>
    <property type="match status" value="1"/>
</dbReference>
<dbReference type="InterPro" id="IPR036388">
    <property type="entry name" value="WH-like_DNA-bd_sf"/>
</dbReference>
<name>A0AAU4JWP6_9NOCA</name>
<dbReference type="RefSeq" id="WP_328855924.1">
    <property type="nucleotide sequence ID" value="NZ_CP108021.1"/>
</dbReference>
<sequence>MHDEATDDGGEALDRTGLESAMASDLRALSAASEQIGRVFAGRHDLSANDFQALLRIMVADVDGEPLTVGKLGSSLGMSSAAMTYLVERMINSEHIRREPDPSDRRRVILRYDDHGMEVAREFFGPLGAVTRAALADLDDSDLATAHRVFGVLIDALRGYARDLGESPS</sequence>
<dbReference type="EMBL" id="CP108021">
    <property type="protein sequence ID" value="WUM18235.1"/>
    <property type="molecule type" value="Genomic_DNA"/>
</dbReference>
<proteinExistence type="predicted"/>
<dbReference type="PANTHER" id="PTHR33164">
    <property type="entry name" value="TRANSCRIPTIONAL REGULATOR, MARR FAMILY"/>
    <property type="match status" value="1"/>
</dbReference>
<dbReference type="KEGG" id="whr:OG579_10710"/>
<dbReference type="Gene3D" id="1.10.10.10">
    <property type="entry name" value="Winged helix-like DNA-binding domain superfamily/Winged helix DNA-binding domain"/>
    <property type="match status" value="1"/>
</dbReference>
<evidence type="ECO:0000313" key="2">
    <source>
        <dbReference type="EMBL" id="WUM18235.1"/>
    </source>
</evidence>
<dbReference type="InterPro" id="IPR039422">
    <property type="entry name" value="MarR/SlyA-like"/>
</dbReference>
<evidence type="ECO:0000259" key="1">
    <source>
        <dbReference type="PROSITE" id="PS50995"/>
    </source>
</evidence>
<gene>
    <name evidence="2" type="ORF">OG579_10710</name>
</gene>
<reference evidence="2 3" key="1">
    <citation type="submission" date="2022-10" db="EMBL/GenBank/DDBJ databases">
        <title>The complete genomes of actinobacterial strains from the NBC collection.</title>
        <authorList>
            <person name="Joergensen T.S."/>
            <person name="Alvarez Arevalo M."/>
            <person name="Sterndorff E.B."/>
            <person name="Faurdal D."/>
            <person name="Vuksanovic O."/>
            <person name="Mourched A.-S."/>
            <person name="Charusanti P."/>
            <person name="Shaw S."/>
            <person name="Blin K."/>
            <person name="Weber T."/>
        </authorList>
    </citation>
    <scope>NUCLEOTIDE SEQUENCE [LARGE SCALE GENOMIC DNA]</scope>
    <source>
        <strain evidence="2 3">NBC_00319</strain>
    </source>
</reference>
<dbReference type="PANTHER" id="PTHR33164:SF106">
    <property type="entry name" value="TRANSCRIPTIONAL REGULATORY PROTEIN"/>
    <property type="match status" value="1"/>
</dbReference>
<dbReference type="AlphaFoldDB" id="A0AAU4JWP6"/>
<dbReference type="GO" id="GO:0003700">
    <property type="term" value="F:DNA-binding transcription factor activity"/>
    <property type="evidence" value="ECO:0007669"/>
    <property type="project" value="InterPro"/>
</dbReference>
<dbReference type="InterPro" id="IPR036390">
    <property type="entry name" value="WH_DNA-bd_sf"/>
</dbReference>
<organism evidence="2 3">
    <name type="scientific">Williamsia herbipolensis</name>
    <dbReference type="NCBI Taxonomy" id="1603258"/>
    <lineage>
        <taxon>Bacteria</taxon>
        <taxon>Bacillati</taxon>
        <taxon>Actinomycetota</taxon>
        <taxon>Actinomycetes</taxon>
        <taxon>Mycobacteriales</taxon>
        <taxon>Nocardiaceae</taxon>
        <taxon>Williamsia</taxon>
    </lineage>
</organism>
<dbReference type="PROSITE" id="PS50995">
    <property type="entry name" value="HTH_MARR_2"/>
    <property type="match status" value="1"/>
</dbReference>
<dbReference type="Proteomes" id="UP001432128">
    <property type="component" value="Chromosome"/>
</dbReference>
<protein>
    <submittedName>
        <fullName evidence="2">MarR family transcriptional regulator</fullName>
    </submittedName>
</protein>
<dbReference type="SUPFAM" id="SSF46785">
    <property type="entry name" value="Winged helix' DNA-binding domain"/>
    <property type="match status" value="1"/>
</dbReference>
<dbReference type="SMART" id="SM00347">
    <property type="entry name" value="HTH_MARR"/>
    <property type="match status" value="1"/>
</dbReference>
<accession>A0AAU4JWP6</accession>